<dbReference type="EMBL" id="CP011112">
    <property type="protein sequence ID" value="AKU19152.1"/>
    <property type="molecule type" value="Genomic_DNA"/>
</dbReference>
<name>A0A0K1JR03_9MICO</name>
<accession>A0A0K1JR03</accession>
<evidence type="ECO:0000313" key="1">
    <source>
        <dbReference type="EMBL" id="AKU19152.1"/>
    </source>
</evidence>
<gene>
    <name evidence="1" type="ORF">VV02_20550</name>
</gene>
<organism evidence="1 2">
    <name type="scientific">Luteipulveratus mongoliensis</name>
    <dbReference type="NCBI Taxonomy" id="571913"/>
    <lineage>
        <taxon>Bacteria</taxon>
        <taxon>Bacillati</taxon>
        <taxon>Actinomycetota</taxon>
        <taxon>Actinomycetes</taxon>
        <taxon>Micrococcales</taxon>
        <taxon>Dermacoccaceae</taxon>
        <taxon>Luteipulveratus</taxon>
    </lineage>
</organism>
<evidence type="ECO:0000313" key="2">
    <source>
        <dbReference type="Proteomes" id="UP000066480"/>
    </source>
</evidence>
<proteinExistence type="predicted"/>
<dbReference type="InterPro" id="IPR034660">
    <property type="entry name" value="DinB/YfiT-like"/>
</dbReference>
<dbReference type="Proteomes" id="UP000066480">
    <property type="component" value="Chromosome"/>
</dbReference>
<dbReference type="SUPFAM" id="SSF109854">
    <property type="entry name" value="DinB/YfiT-like putative metalloenzymes"/>
    <property type="match status" value="1"/>
</dbReference>
<protein>
    <recommendedName>
        <fullName evidence="3">Mini-circle protein</fullName>
    </recommendedName>
</protein>
<dbReference type="PATRIC" id="fig|571913.6.peg.4167"/>
<dbReference type="Pfam" id="PF04978">
    <property type="entry name" value="MST"/>
    <property type="match status" value="1"/>
</dbReference>
<reference evidence="1 2" key="1">
    <citation type="submission" date="2015-03" db="EMBL/GenBank/DDBJ databases">
        <title>Luteipulveratus halotolerans sp. nov., a novel actinobacterium (Dermacoccaceae) from Sarawak, Malaysia.</title>
        <authorList>
            <person name="Juboi H."/>
            <person name="Basik A."/>
            <person name="Shamsul S.S."/>
            <person name="Arnold P."/>
            <person name="Schmitt E.K."/>
            <person name="Sanglier J.-J."/>
            <person name="Yeo T."/>
        </authorList>
    </citation>
    <scope>NUCLEOTIDE SEQUENCE [LARGE SCALE GENOMIC DNA]</scope>
    <source>
        <strain evidence="1 2">MN07-A0370</strain>
    </source>
</reference>
<dbReference type="InterPro" id="IPR007061">
    <property type="entry name" value="MST-like"/>
</dbReference>
<dbReference type="Gene3D" id="1.20.120.450">
    <property type="entry name" value="dinb family like domain"/>
    <property type="match status" value="1"/>
</dbReference>
<dbReference type="KEGG" id="lmoi:VV02_20550"/>
<keyword evidence="2" id="KW-1185">Reference proteome</keyword>
<dbReference type="STRING" id="571913.VV02_20550"/>
<sequence>MADERESLESWLELYRTTLPLKIAGLTAEQLCERPVSPSTLSLLGVTRHLTKVEHYWFTSVVAGIEAPALYCEHDPDGDFNNIGTEHALADVARFHEEVAGARDRARAVSDLSAPLLGRRRGQEVNLRWVYVHMIEEYARHLGHVDLLREAVDGTTGY</sequence>
<dbReference type="OrthoDB" id="4548523at2"/>
<dbReference type="AlphaFoldDB" id="A0A0K1JR03"/>
<evidence type="ECO:0008006" key="3">
    <source>
        <dbReference type="Google" id="ProtNLM"/>
    </source>
</evidence>